<reference evidence="2 3" key="1">
    <citation type="submission" date="2016-01" db="EMBL/GenBank/DDBJ databases">
        <authorList>
            <person name="Oliw E.H."/>
        </authorList>
    </citation>
    <scope>NUCLEOTIDE SEQUENCE [LARGE SCALE GENOMIC DNA]</scope>
    <source>
        <strain evidence="2 3">DY10</strain>
    </source>
</reference>
<feature type="transmembrane region" description="Helical" evidence="1">
    <location>
        <begin position="60"/>
        <end position="82"/>
    </location>
</feature>
<feature type="transmembrane region" description="Helical" evidence="1">
    <location>
        <begin position="88"/>
        <end position="108"/>
    </location>
</feature>
<dbReference type="STRING" id="1178516.AWR27_00240"/>
<gene>
    <name evidence="2" type="ORF">AWR27_00240</name>
</gene>
<feature type="transmembrane region" description="Helical" evidence="1">
    <location>
        <begin position="7"/>
        <end position="24"/>
    </location>
</feature>
<dbReference type="Proteomes" id="UP000187941">
    <property type="component" value="Chromosome"/>
</dbReference>
<feature type="transmembrane region" description="Helical" evidence="1">
    <location>
        <begin position="30"/>
        <end position="48"/>
    </location>
</feature>
<evidence type="ECO:0000313" key="2">
    <source>
        <dbReference type="EMBL" id="AQG77918.1"/>
    </source>
</evidence>
<accession>A0A1P9WRC8</accession>
<evidence type="ECO:0000313" key="3">
    <source>
        <dbReference type="Proteomes" id="UP000187941"/>
    </source>
</evidence>
<organism evidence="2 3">
    <name type="scientific">Spirosoma montaniterrae</name>
    <dbReference type="NCBI Taxonomy" id="1178516"/>
    <lineage>
        <taxon>Bacteria</taxon>
        <taxon>Pseudomonadati</taxon>
        <taxon>Bacteroidota</taxon>
        <taxon>Cytophagia</taxon>
        <taxon>Cytophagales</taxon>
        <taxon>Cytophagaceae</taxon>
        <taxon>Spirosoma</taxon>
    </lineage>
</organism>
<feature type="transmembrane region" description="Helical" evidence="1">
    <location>
        <begin position="128"/>
        <end position="150"/>
    </location>
</feature>
<dbReference type="EMBL" id="CP014263">
    <property type="protein sequence ID" value="AQG77918.1"/>
    <property type="molecule type" value="Genomic_DNA"/>
</dbReference>
<protein>
    <submittedName>
        <fullName evidence="2">Uncharacterized protein</fullName>
    </submittedName>
</protein>
<evidence type="ECO:0000256" key="1">
    <source>
        <dbReference type="SAM" id="Phobius"/>
    </source>
</evidence>
<keyword evidence="1" id="KW-0812">Transmembrane</keyword>
<sequence length="155" mass="17268">MHLTKAIRAAIQLNVVILLVVLIINKQSVSFKFILLVSILAVSHLVCAKNYPFFRQSLNHAGGILGIFYSIIFVCIVVGFAFSKENIFTQNGVIAVIFITSYEPGIFLSKFFRFDTSQKLENVTGGTLLFWVSLVSALSLLIMFSLFALLKLPVF</sequence>
<keyword evidence="1" id="KW-1133">Transmembrane helix</keyword>
<proteinExistence type="predicted"/>
<keyword evidence="1" id="KW-0472">Membrane</keyword>
<dbReference type="KEGG" id="smon:AWR27_00240"/>
<keyword evidence="3" id="KW-1185">Reference proteome</keyword>
<dbReference type="AlphaFoldDB" id="A0A1P9WRC8"/>
<name>A0A1P9WRC8_9BACT</name>